<keyword evidence="2" id="KW-0547">Nucleotide-binding</keyword>
<dbReference type="Pfam" id="PF00271">
    <property type="entry name" value="Helicase_C"/>
    <property type="match status" value="1"/>
</dbReference>
<sequence length="109" mass="12852">SIQYVHHKTKGRDKILQDFREGRIDVLIATTIISRGQNFPELKYLQNTASMDSNEKSIQILGRLARTHMNKKKAYLDDLQFPGHYLKRHGNHRKTYYQKENLKVIRVEG</sequence>
<keyword evidence="2" id="KW-0067">ATP-binding</keyword>
<protein>
    <submittedName>
        <fullName evidence="2">Protein containing DNA/RNA helicase</fullName>
    </submittedName>
</protein>
<proteinExistence type="predicted"/>
<reference evidence="2" key="1">
    <citation type="journal article" date="2013" name="Environ. Microbiol.">
        <title>Microbiota from the distal guts of lean and obese adolescents exhibit partial functional redundancy besides clear differences in community structure.</title>
        <authorList>
            <person name="Ferrer M."/>
            <person name="Ruiz A."/>
            <person name="Lanza F."/>
            <person name="Haange S.B."/>
            <person name="Oberbach A."/>
            <person name="Till H."/>
            <person name="Bargiela R."/>
            <person name="Campoy C."/>
            <person name="Segura M.T."/>
            <person name="Richter M."/>
            <person name="von Bergen M."/>
            <person name="Seifert J."/>
            <person name="Suarez A."/>
        </authorList>
    </citation>
    <scope>NUCLEOTIDE SEQUENCE</scope>
</reference>
<dbReference type="Gene3D" id="3.40.50.300">
    <property type="entry name" value="P-loop containing nucleotide triphosphate hydrolases"/>
    <property type="match status" value="1"/>
</dbReference>
<dbReference type="SUPFAM" id="SSF52540">
    <property type="entry name" value="P-loop containing nucleoside triphosphate hydrolases"/>
    <property type="match status" value="1"/>
</dbReference>
<dbReference type="PROSITE" id="PS51194">
    <property type="entry name" value="HELICASE_CTER"/>
    <property type="match status" value="1"/>
</dbReference>
<dbReference type="AlphaFoldDB" id="K1TUZ3"/>
<organism evidence="2">
    <name type="scientific">human gut metagenome</name>
    <dbReference type="NCBI Taxonomy" id="408170"/>
    <lineage>
        <taxon>unclassified sequences</taxon>
        <taxon>metagenomes</taxon>
        <taxon>organismal metagenomes</taxon>
    </lineage>
</organism>
<feature type="non-terminal residue" evidence="2">
    <location>
        <position position="1"/>
    </location>
</feature>
<name>K1TUZ3_9ZZZZ</name>
<dbReference type="InterPro" id="IPR027417">
    <property type="entry name" value="P-loop_NTPase"/>
</dbReference>
<keyword evidence="2" id="KW-0347">Helicase</keyword>
<accession>K1TUZ3</accession>
<evidence type="ECO:0000313" key="2">
    <source>
        <dbReference type="EMBL" id="EKC70030.1"/>
    </source>
</evidence>
<dbReference type="GO" id="GO:0004386">
    <property type="term" value="F:helicase activity"/>
    <property type="evidence" value="ECO:0007669"/>
    <property type="project" value="UniProtKB-KW"/>
</dbReference>
<gene>
    <name evidence="2" type="ORF">LEA_07997</name>
</gene>
<dbReference type="EMBL" id="AJWY01005292">
    <property type="protein sequence ID" value="EKC70030.1"/>
    <property type="molecule type" value="Genomic_DNA"/>
</dbReference>
<dbReference type="InterPro" id="IPR001650">
    <property type="entry name" value="Helicase_C-like"/>
</dbReference>
<evidence type="ECO:0000259" key="1">
    <source>
        <dbReference type="PROSITE" id="PS51194"/>
    </source>
</evidence>
<feature type="domain" description="Helicase C-terminal" evidence="1">
    <location>
        <begin position="1"/>
        <end position="105"/>
    </location>
</feature>
<keyword evidence="2" id="KW-0378">Hydrolase</keyword>
<comment type="caution">
    <text evidence="2">The sequence shown here is derived from an EMBL/GenBank/DDBJ whole genome shotgun (WGS) entry which is preliminary data.</text>
</comment>